<dbReference type="InterPro" id="IPR052710">
    <property type="entry name" value="CAAX_protease"/>
</dbReference>
<dbReference type="Pfam" id="PF02517">
    <property type="entry name" value="Rce1-like"/>
    <property type="match status" value="1"/>
</dbReference>
<name>A0AAW5KF20_9FIRM</name>
<feature type="transmembrane region" description="Helical" evidence="2">
    <location>
        <begin position="293"/>
        <end position="312"/>
    </location>
</feature>
<dbReference type="InterPro" id="IPR003675">
    <property type="entry name" value="Rce1/LyrA-like_dom"/>
</dbReference>
<feature type="transmembrane region" description="Helical" evidence="2">
    <location>
        <begin position="332"/>
        <end position="359"/>
    </location>
</feature>
<feature type="compositionally biased region" description="Pro residues" evidence="1">
    <location>
        <begin position="48"/>
        <end position="68"/>
    </location>
</feature>
<feature type="compositionally biased region" description="Low complexity" evidence="1">
    <location>
        <begin position="15"/>
        <end position="28"/>
    </location>
</feature>
<keyword evidence="4" id="KW-0378">Hydrolase</keyword>
<dbReference type="GO" id="GO:0006508">
    <property type="term" value="P:proteolysis"/>
    <property type="evidence" value="ECO:0007669"/>
    <property type="project" value="UniProtKB-KW"/>
</dbReference>
<protein>
    <submittedName>
        <fullName evidence="4">CPBP family glutamic-type intramembrane protease</fullName>
        <ecNumber evidence="4">3.4.-.-</ecNumber>
    </submittedName>
</protein>
<feature type="transmembrane region" description="Helical" evidence="2">
    <location>
        <begin position="85"/>
        <end position="104"/>
    </location>
</feature>
<feature type="transmembrane region" description="Helical" evidence="2">
    <location>
        <begin position="124"/>
        <end position="146"/>
    </location>
</feature>
<keyword evidence="2" id="KW-0812">Transmembrane</keyword>
<organism evidence="4 5">
    <name type="scientific">Bittarella massiliensis</name>
    <name type="common">ex Durand et al. 2017</name>
    <dbReference type="NCBI Taxonomy" id="1720313"/>
    <lineage>
        <taxon>Bacteria</taxon>
        <taxon>Bacillati</taxon>
        <taxon>Bacillota</taxon>
        <taxon>Clostridia</taxon>
        <taxon>Eubacteriales</taxon>
        <taxon>Oscillospiraceae</taxon>
        <taxon>Bittarella (ex Durand et al. 2017)</taxon>
    </lineage>
</organism>
<dbReference type="PANTHER" id="PTHR36435">
    <property type="entry name" value="SLR1288 PROTEIN"/>
    <property type="match status" value="1"/>
</dbReference>
<feature type="transmembrane region" description="Helical" evidence="2">
    <location>
        <begin position="167"/>
        <end position="193"/>
    </location>
</feature>
<feature type="transmembrane region" description="Helical" evidence="2">
    <location>
        <begin position="234"/>
        <end position="257"/>
    </location>
</feature>
<dbReference type="RefSeq" id="WP_256136350.1">
    <property type="nucleotide sequence ID" value="NZ_JANGAB010000005.1"/>
</dbReference>
<evidence type="ECO:0000256" key="1">
    <source>
        <dbReference type="SAM" id="MobiDB-lite"/>
    </source>
</evidence>
<evidence type="ECO:0000259" key="3">
    <source>
        <dbReference type="Pfam" id="PF02517"/>
    </source>
</evidence>
<proteinExistence type="predicted"/>
<dbReference type="EMBL" id="JANGAB010000005">
    <property type="protein sequence ID" value="MCQ4949951.1"/>
    <property type="molecule type" value="Genomic_DNA"/>
</dbReference>
<sequence>MEETNFTPQSPLSPQPGEQPGAGGAPEAPESPSPAPAFDCPEGGANFTPPPAAGDEVPPVPPVAPPLSPAKQAKKALRRCSNRNSLLLLLLVVGTNLVALGVLMAMKLLGVRMSTTAFDTVANLISYGSLYLVMAPLLLLIGNAGQPHKVRTYFTKPKASGKEIAKWTLIGVGLTYGVSYVFNFLFTIIQLLFGVELAAPSLVTDTGFANALISFFFMALAAPLMEELIFRGTLFCHTLPFGSWFAIVVVGVSFGLTHMNYQQLFYAIMMGIAAGFVAVKAQSIWPALGIHLSINLIGATQSILAGHIDLSVLTGGGSSRYVMTYLLSKLPYLLPILLLSLLCLAAAVSGFVLFVIEAVNHKDTFRLENPCTVLTPAQKAGVYLSAPGTILTLAVMLGLTVCNALGVL</sequence>
<dbReference type="AlphaFoldDB" id="A0AAW5KF20"/>
<dbReference type="GO" id="GO:0080120">
    <property type="term" value="P:CAAX-box protein maturation"/>
    <property type="evidence" value="ECO:0007669"/>
    <property type="project" value="UniProtKB-ARBA"/>
</dbReference>
<feature type="compositionally biased region" description="Polar residues" evidence="1">
    <location>
        <begin position="1"/>
        <end position="12"/>
    </location>
</feature>
<evidence type="ECO:0000313" key="4">
    <source>
        <dbReference type="EMBL" id="MCQ4949951.1"/>
    </source>
</evidence>
<evidence type="ECO:0000256" key="2">
    <source>
        <dbReference type="SAM" id="Phobius"/>
    </source>
</evidence>
<keyword evidence="4" id="KW-0645">Protease</keyword>
<keyword evidence="2" id="KW-1133">Transmembrane helix</keyword>
<feature type="transmembrane region" description="Helical" evidence="2">
    <location>
        <begin position="199"/>
        <end position="222"/>
    </location>
</feature>
<reference evidence="4" key="1">
    <citation type="submission" date="2022-06" db="EMBL/GenBank/DDBJ databases">
        <title>Isolation of gut microbiota from human fecal samples.</title>
        <authorList>
            <person name="Pamer E.G."/>
            <person name="Barat B."/>
            <person name="Waligurski E."/>
            <person name="Medina S."/>
            <person name="Paddock L."/>
            <person name="Mostad J."/>
        </authorList>
    </citation>
    <scope>NUCLEOTIDE SEQUENCE</scope>
    <source>
        <strain evidence="4">DFI.7.96</strain>
    </source>
</reference>
<accession>A0AAW5KF20</accession>
<feature type="region of interest" description="Disordered" evidence="1">
    <location>
        <begin position="1"/>
        <end position="70"/>
    </location>
</feature>
<keyword evidence="2" id="KW-0472">Membrane</keyword>
<dbReference type="GO" id="GO:0004175">
    <property type="term" value="F:endopeptidase activity"/>
    <property type="evidence" value="ECO:0007669"/>
    <property type="project" value="UniProtKB-ARBA"/>
</dbReference>
<gene>
    <name evidence="4" type="ORF">NE646_09795</name>
</gene>
<comment type="caution">
    <text evidence="4">The sequence shown here is derived from an EMBL/GenBank/DDBJ whole genome shotgun (WGS) entry which is preliminary data.</text>
</comment>
<dbReference type="EC" id="3.4.-.-" evidence="4"/>
<feature type="transmembrane region" description="Helical" evidence="2">
    <location>
        <begin position="263"/>
        <end position="281"/>
    </location>
</feature>
<feature type="transmembrane region" description="Helical" evidence="2">
    <location>
        <begin position="380"/>
        <end position="406"/>
    </location>
</feature>
<dbReference type="Proteomes" id="UP001205063">
    <property type="component" value="Unassembled WGS sequence"/>
</dbReference>
<evidence type="ECO:0000313" key="5">
    <source>
        <dbReference type="Proteomes" id="UP001205063"/>
    </source>
</evidence>
<feature type="domain" description="CAAX prenyl protease 2/Lysostaphin resistance protein A-like" evidence="3">
    <location>
        <begin position="210"/>
        <end position="297"/>
    </location>
</feature>
<dbReference type="PANTHER" id="PTHR36435:SF1">
    <property type="entry name" value="CAAX AMINO TERMINAL PROTEASE FAMILY PROTEIN"/>
    <property type="match status" value="1"/>
</dbReference>